<dbReference type="SUPFAM" id="SSF101478">
    <property type="entry name" value="ADP-ribosylglycohydrolase"/>
    <property type="match status" value="1"/>
</dbReference>
<dbReference type="Gene3D" id="1.10.4080.10">
    <property type="entry name" value="ADP-ribosylation/Crystallin J1"/>
    <property type="match status" value="1"/>
</dbReference>
<dbReference type="Proteomes" id="UP000766336">
    <property type="component" value="Unassembled WGS sequence"/>
</dbReference>
<dbReference type="InterPro" id="IPR005502">
    <property type="entry name" value="Ribosyl_crysJ1"/>
</dbReference>
<keyword evidence="2" id="KW-1185">Reference proteome</keyword>
<name>A0ABS5QFC8_9PROT</name>
<comment type="caution">
    <text evidence="1">The sequence shown here is derived from an EMBL/GenBank/DDBJ whole genome shotgun (WGS) entry which is preliminary data.</text>
</comment>
<gene>
    <name evidence="1" type="ORF">KHU32_15700</name>
</gene>
<dbReference type="PANTHER" id="PTHR16222">
    <property type="entry name" value="ADP-RIBOSYLGLYCOHYDROLASE"/>
    <property type="match status" value="1"/>
</dbReference>
<evidence type="ECO:0000313" key="1">
    <source>
        <dbReference type="EMBL" id="MBS7812395.1"/>
    </source>
</evidence>
<protein>
    <submittedName>
        <fullName evidence="1">ADP-ribosylglycohydrolase family protein</fullName>
    </submittedName>
</protein>
<dbReference type="RefSeq" id="WP_213671103.1">
    <property type="nucleotide sequence ID" value="NZ_JAHCDA010000003.1"/>
</dbReference>
<dbReference type="PANTHER" id="PTHR16222:SF12">
    <property type="entry name" value="ADP-RIBOSYLGLYCOHYDROLASE-RELATED"/>
    <property type="match status" value="1"/>
</dbReference>
<proteinExistence type="predicted"/>
<evidence type="ECO:0000313" key="2">
    <source>
        <dbReference type="Proteomes" id="UP000766336"/>
    </source>
</evidence>
<accession>A0ABS5QFC8</accession>
<dbReference type="InterPro" id="IPR050792">
    <property type="entry name" value="ADP-ribosylglycohydrolase"/>
</dbReference>
<dbReference type="Pfam" id="PF03747">
    <property type="entry name" value="ADP_ribosyl_GH"/>
    <property type="match status" value="1"/>
</dbReference>
<dbReference type="InterPro" id="IPR036705">
    <property type="entry name" value="Ribosyl_crysJ1_sf"/>
</dbReference>
<sequence length="315" mass="34160">MITPKDGALGCFIGLAVGDAVGTTVEFLARDSFPPMTDMVGGGPFKLKPGQWTDDTSMAICLAESLLVDPYLDQDDLLRRFVRWWRKGMNSSTGHCFDIGNTTASALRRFERGKTSAALHGEAGQGEGNGGIMRLAPAAIVWNLDAKMAVKVSREQSDATHDGRLAGQCAMLLGRLLSDTIAGRQFRCPPWVRDARLLEMFRGRREPLARDEVKSGGYVVDTLEAALWCVQGTKTFEEAILLAVNLGDDADSVGAITGQIAGAKYGLGGIPKKWVDRLWDRDRLLALGSELFELSSHLGENSKNSPLTHARQPAQ</sequence>
<dbReference type="EMBL" id="JAHCDA010000003">
    <property type="protein sequence ID" value="MBS7812395.1"/>
    <property type="molecule type" value="Genomic_DNA"/>
</dbReference>
<reference evidence="1 2" key="1">
    <citation type="submission" date="2021-05" db="EMBL/GenBank/DDBJ databases">
        <title>Roseococcus sp. XZZS9, whole genome shotgun sequencing project.</title>
        <authorList>
            <person name="Zhao G."/>
            <person name="Shen L."/>
        </authorList>
    </citation>
    <scope>NUCLEOTIDE SEQUENCE [LARGE SCALE GENOMIC DNA]</scope>
    <source>
        <strain evidence="1 2">XZZS9</strain>
    </source>
</reference>
<organism evidence="1 2">
    <name type="scientific">Roseococcus pinisoli</name>
    <dbReference type="NCBI Taxonomy" id="2835040"/>
    <lineage>
        <taxon>Bacteria</taxon>
        <taxon>Pseudomonadati</taxon>
        <taxon>Pseudomonadota</taxon>
        <taxon>Alphaproteobacteria</taxon>
        <taxon>Acetobacterales</taxon>
        <taxon>Roseomonadaceae</taxon>
        <taxon>Roseococcus</taxon>
    </lineage>
</organism>